<gene>
    <name evidence="10" type="ORF">ETB97_009391</name>
</gene>
<feature type="compositionally biased region" description="Basic and acidic residues" evidence="7">
    <location>
        <begin position="413"/>
        <end position="422"/>
    </location>
</feature>
<dbReference type="PANTHER" id="PTHR47797">
    <property type="entry name" value="DEHYDROGENASE, PUTATIVE (AFU_ORTHOLOGUE AFUA_8G05805)-RELATED"/>
    <property type="match status" value="1"/>
</dbReference>
<evidence type="ECO:0000256" key="5">
    <source>
        <dbReference type="ARBA" id="ARBA00022989"/>
    </source>
</evidence>
<organism evidence="10 11">
    <name type="scientific">Petromyces alliaceus</name>
    <name type="common">Aspergillus alliaceus</name>
    <dbReference type="NCBI Taxonomy" id="209559"/>
    <lineage>
        <taxon>Eukaryota</taxon>
        <taxon>Fungi</taxon>
        <taxon>Dikarya</taxon>
        <taxon>Ascomycota</taxon>
        <taxon>Pezizomycotina</taxon>
        <taxon>Eurotiomycetes</taxon>
        <taxon>Eurotiomycetidae</taxon>
        <taxon>Eurotiales</taxon>
        <taxon>Aspergillaceae</taxon>
        <taxon>Aspergillus</taxon>
        <taxon>Aspergillus subgen. Circumdati</taxon>
    </lineage>
</organism>
<feature type="transmembrane region" description="Helical" evidence="8">
    <location>
        <begin position="350"/>
        <end position="371"/>
    </location>
</feature>
<comment type="subcellular location">
    <subcellularLocation>
        <location evidence="1">Membrane</location>
    </subcellularLocation>
</comment>
<evidence type="ECO:0000256" key="1">
    <source>
        <dbReference type="ARBA" id="ARBA00004370"/>
    </source>
</evidence>
<dbReference type="AlphaFoldDB" id="A0A8H6A8G9"/>
<evidence type="ECO:0000256" key="4">
    <source>
        <dbReference type="ARBA" id="ARBA00022982"/>
    </source>
</evidence>
<protein>
    <recommendedName>
        <fullName evidence="9">Cytochrome b561 domain-containing protein</fullName>
    </recommendedName>
</protein>
<dbReference type="InterPro" id="IPR015920">
    <property type="entry name" value="Cellobiose_DH-like_cyt"/>
</dbReference>
<evidence type="ECO:0000256" key="8">
    <source>
        <dbReference type="SAM" id="Phobius"/>
    </source>
</evidence>
<dbReference type="EMBL" id="SPNV01000045">
    <property type="protein sequence ID" value="KAF5863756.1"/>
    <property type="molecule type" value="Genomic_DNA"/>
</dbReference>
<keyword evidence="2" id="KW-0813">Transport</keyword>
<keyword evidence="5 8" id="KW-1133">Transmembrane helix</keyword>
<dbReference type="Gene3D" id="2.60.40.1210">
    <property type="entry name" value="Cellobiose dehydrogenase, cytochrome domain"/>
    <property type="match status" value="1"/>
</dbReference>
<evidence type="ECO:0000313" key="11">
    <source>
        <dbReference type="Proteomes" id="UP000541154"/>
    </source>
</evidence>
<keyword evidence="6 8" id="KW-0472">Membrane</keyword>
<dbReference type="SMART" id="SM00665">
    <property type="entry name" value="B561"/>
    <property type="match status" value="1"/>
</dbReference>
<keyword evidence="11" id="KW-1185">Reference proteome</keyword>
<dbReference type="CDD" id="cd09630">
    <property type="entry name" value="CDH_like_cytochrome"/>
    <property type="match status" value="1"/>
</dbReference>
<dbReference type="Proteomes" id="UP000541154">
    <property type="component" value="Unassembled WGS sequence"/>
</dbReference>
<reference evidence="10 11" key="1">
    <citation type="submission" date="2019-04" db="EMBL/GenBank/DDBJ databases">
        <title>Aspergillus burnettii sp. nov., novel species from soil in southeast Queensland.</title>
        <authorList>
            <person name="Gilchrist C.L.M."/>
            <person name="Pitt J.I."/>
            <person name="Lange L."/>
            <person name="Lacey H.J."/>
            <person name="Vuong D."/>
            <person name="Midgley D.J."/>
            <person name="Greenfield P."/>
            <person name="Bradbury M."/>
            <person name="Lacey E."/>
            <person name="Busk P.K."/>
            <person name="Pilgaard B."/>
            <person name="Chooi Y.H."/>
            <person name="Piggott A.M."/>
        </authorList>
    </citation>
    <scope>NUCLEOTIDE SEQUENCE [LARGE SCALE GENOMIC DNA]</scope>
    <source>
        <strain evidence="10 11">FRR 5400</strain>
    </source>
</reference>
<feature type="domain" description="Cytochrome b561" evidence="9">
    <location>
        <begin position="223"/>
        <end position="341"/>
    </location>
</feature>
<dbReference type="GO" id="GO:0016020">
    <property type="term" value="C:membrane"/>
    <property type="evidence" value="ECO:0007669"/>
    <property type="project" value="UniProtKB-SubCell"/>
</dbReference>
<dbReference type="CDD" id="cd08760">
    <property type="entry name" value="Cyt_b561_FRRS1_like"/>
    <property type="match status" value="1"/>
</dbReference>
<keyword evidence="4" id="KW-0249">Electron transport</keyword>
<comment type="caution">
    <text evidence="10">The sequence shown here is derived from an EMBL/GenBank/DDBJ whole genome shotgun (WGS) entry which is preliminary data.</text>
</comment>
<sequence length="434" mass="47525">MHKNLSSNADDMYLAMTVTRGSERGWTAIGTGSVMAGSLMTIVYGDPHSGEPPIVSMRTAGAHHQPKPITAEESGGVDIRLLEAKWRTVGGGDKPTSRESSSPGYVAEVALVCYSCNLWPAEGRGSSKISATTTSLPWIWGWNEDQELTGFAYDSHLIGHKHRAGNGGWGIFYVDMSRSVNDGEKVPPVPSIRPGVRTLGTSDKPAHRAGESAPFSHHTVAQMHGFLMGLAFLVFFPLGVLAMRSGSSKSFKYHWIIQLVASLSTGLGAIIGIILSEGSFNSPHQIAGLLVSFVLGFQGILGWRHHVTFVRVRHRTWVSHVHIWAGRVIMVVGWLNFISGMLLVGIVALWVMLVAGIIVTEIVGVTYWVWASNRRNIRKTRLEAEGSDVPWTAEREGEYFAVGEDEDEELNELNDRDKHESSPYDPMLRKQGSA</sequence>
<dbReference type="InterPro" id="IPR006593">
    <property type="entry name" value="Cyt_b561/ferric_Rdtase_TM"/>
</dbReference>
<feature type="region of interest" description="Disordered" evidence="7">
    <location>
        <begin position="404"/>
        <end position="434"/>
    </location>
</feature>
<accession>A0A8H6A8G9</accession>
<feature type="transmembrane region" description="Helical" evidence="8">
    <location>
        <begin position="223"/>
        <end position="243"/>
    </location>
</feature>
<feature type="transmembrane region" description="Helical" evidence="8">
    <location>
        <begin position="324"/>
        <end position="344"/>
    </location>
</feature>
<evidence type="ECO:0000256" key="3">
    <source>
        <dbReference type="ARBA" id="ARBA00022692"/>
    </source>
</evidence>
<proteinExistence type="predicted"/>
<dbReference type="PANTHER" id="PTHR47797:SF3">
    <property type="entry name" value="CYTOCHROME B561 DOMAIN-CONTAINING PROTEIN"/>
    <property type="match status" value="1"/>
</dbReference>
<feature type="transmembrane region" description="Helical" evidence="8">
    <location>
        <begin position="286"/>
        <end position="303"/>
    </location>
</feature>
<evidence type="ECO:0000256" key="2">
    <source>
        <dbReference type="ARBA" id="ARBA00022448"/>
    </source>
</evidence>
<feature type="transmembrane region" description="Helical" evidence="8">
    <location>
        <begin position="255"/>
        <end position="274"/>
    </location>
</feature>
<dbReference type="Gene3D" id="1.20.120.1770">
    <property type="match status" value="1"/>
</dbReference>
<name>A0A8H6A8G9_PETAA</name>
<evidence type="ECO:0000313" key="10">
    <source>
        <dbReference type="EMBL" id="KAF5863756.1"/>
    </source>
</evidence>
<keyword evidence="3 8" id="KW-0812">Transmembrane</keyword>
<feature type="region of interest" description="Disordered" evidence="7">
    <location>
        <begin position="184"/>
        <end position="211"/>
    </location>
</feature>
<dbReference type="SUPFAM" id="SSF49344">
    <property type="entry name" value="CBD9-like"/>
    <property type="match status" value="1"/>
</dbReference>
<evidence type="ECO:0000259" key="9">
    <source>
        <dbReference type="SMART" id="SM00665"/>
    </source>
</evidence>
<evidence type="ECO:0000256" key="6">
    <source>
        <dbReference type="ARBA" id="ARBA00023136"/>
    </source>
</evidence>
<evidence type="ECO:0000256" key="7">
    <source>
        <dbReference type="SAM" id="MobiDB-lite"/>
    </source>
</evidence>